<evidence type="ECO:0000256" key="3">
    <source>
        <dbReference type="ARBA" id="ARBA00022692"/>
    </source>
</evidence>
<dbReference type="PANTHER" id="PTHR23504">
    <property type="entry name" value="MAJOR FACILITATOR SUPERFAMILY DOMAIN-CONTAINING PROTEIN 10"/>
    <property type="match status" value="1"/>
</dbReference>
<keyword evidence="9" id="KW-1185">Reference proteome</keyword>
<dbReference type="Pfam" id="PF07690">
    <property type="entry name" value="MFS_1"/>
    <property type="match status" value="2"/>
</dbReference>
<feature type="transmembrane region" description="Helical" evidence="6">
    <location>
        <begin position="223"/>
        <end position="246"/>
    </location>
</feature>
<dbReference type="GO" id="GO:0016020">
    <property type="term" value="C:membrane"/>
    <property type="evidence" value="ECO:0007669"/>
    <property type="project" value="UniProtKB-SubCell"/>
</dbReference>
<feature type="transmembrane region" description="Helical" evidence="6">
    <location>
        <begin position="453"/>
        <end position="474"/>
    </location>
</feature>
<keyword evidence="4 6" id="KW-1133">Transmembrane helix</keyword>
<organism evidence="8 9">
    <name type="scientific">Chaetoceros tenuissimus</name>
    <dbReference type="NCBI Taxonomy" id="426638"/>
    <lineage>
        <taxon>Eukaryota</taxon>
        <taxon>Sar</taxon>
        <taxon>Stramenopiles</taxon>
        <taxon>Ochrophyta</taxon>
        <taxon>Bacillariophyta</taxon>
        <taxon>Coscinodiscophyceae</taxon>
        <taxon>Chaetocerotophycidae</taxon>
        <taxon>Chaetocerotales</taxon>
        <taxon>Chaetocerotaceae</taxon>
        <taxon>Chaetoceros</taxon>
    </lineage>
</organism>
<feature type="transmembrane region" description="Helical" evidence="6">
    <location>
        <begin position="288"/>
        <end position="316"/>
    </location>
</feature>
<dbReference type="AlphaFoldDB" id="A0AAD3D6S9"/>
<dbReference type="EMBL" id="BLLK01000057">
    <property type="protein sequence ID" value="GFH57044.1"/>
    <property type="molecule type" value="Genomic_DNA"/>
</dbReference>
<evidence type="ECO:0000313" key="8">
    <source>
        <dbReference type="EMBL" id="GFH57044.1"/>
    </source>
</evidence>
<sequence>MQSSTKITIFCILAATTFNLLGFTLTSPLNPTIGQHFNLPTGASFGSLTSAYPLGMLIGLFTWPRLSDILGRRLILIISLLGSGIGLSLQSYAVYSGKSLKYFLLSRVFTGMFSGSAPVAKAFLSDIADAREKELRDNDPEFLVEKNIVPEYNLVSKYLGWRDAAATLSYICGPALGGLLYEFIRCIGNSAKTMNAKMTWMNQGRSMTTKAVVGNAFEGRANALSFVIGMSALGSLIASLLIMTFVKDIQKDDMLSSNDDDDEEESSKLEEAAKKDLQMNSCPLGQSLWTGVATVCVISFLYHIADSTFFAFYPALLQSQMGFSAREIGMSFTGFACVSFLFSATSLSSRLIERTGVVNACALGLTAVGTGLLGLSTSASPLVGVGLMKLLTFGAAAMYFAGVPLYGPTIPTMLLLCVPPHQRGSVLGIDGIINTMGRIVSPLLMGEIYRRHGATATFGSASIFVFTSSYIALLRRFFVKRTQRKLAEEGSF</sequence>
<evidence type="ECO:0000256" key="1">
    <source>
        <dbReference type="ARBA" id="ARBA00004141"/>
    </source>
</evidence>
<gene>
    <name evidence="8" type="ORF">CTEN210_13520</name>
</gene>
<comment type="caution">
    <text evidence="8">The sequence shown here is derived from an EMBL/GenBank/DDBJ whole genome shotgun (WGS) entry which is preliminary data.</text>
</comment>
<dbReference type="PROSITE" id="PS50850">
    <property type="entry name" value="MFS"/>
    <property type="match status" value="1"/>
</dbReference>
<evidence type="ECO:0000256" key="6">
    <source>
        <dbReference type="SAM" id="Phobius"/>
    </source>
</evidence>
<evidence type="ECO:0000259" key="7">
    <source>
        <dbReference type="PROSITE" id="PS50850"/>
    </source>
</evidence>
<keyword evidence="3 6" id="KW-0812">Transmembrane</keyword>
<feature type="transmembrane region" description="Helical" evidence="6">
    <location>
        <begin position="7"/>
        <end position="25"/>
    </location>
</feature>
<dbReference type="PANTHER" id="PTHR23504:SF15">
    <property type="entry name" value="MAJOR FACILITATOR SUPERFAMILY (MFS) PROFILE DOMAIN-CONTAINING PROTEIN"/>
    <property type="match status" value="1"/>
</dbReference>
<feature type="transmembrane region" description="Helical" evidence="6">
    <location>
        <begin position="75"/>
        <end position="95"/>
    </location>
</feature>
<reference evidence="8 9" key="1">
    <citation type="journal article" date="2021" name="Sci. Rep.">
        <title>The genome of the diatom Chaetoceros tenuissimus carries an ancient integrated fragment of an extant virus.</title>
        <authorList>
            <person name="Hongo Y."/>
            <person name="Kimura K."/>
            <person name="Takaki Y."/>
            <person name="Yoshida Y."/>
            <person name="Baba S."/>
            <person name="Kobayashi G."/>
            <person name="Nagasaki K."/>
            <person name="Hano T."/>
            <person name="Tomaru Y."/>
        </authorList>
    </citation>
    <scope>NUCLEOTIDE SEQUENCE [LARGE SCALE GENOMIC DNA]</scope>
    <source>
        <strain evidence="8 9">NIES-3715</strain>
    </source>
</reference>
<dbReference type="InterPro" id="IPR011701">
    <property type="entry name" value="MFS"/>
</dbReference>
<proteinExistence type="predicted"/>
<feature type="transmembrane region" description="Helical" evidence="6">
    <location>
        <begin position="164"/>
        <end position="184"/>
    </location>
</feature>
<dbReference type="GO" id="GO:0022857">
    <property type="term" value="F:transmembrane transporter activity"/>
    <property type="evidence" value="ECO:0007669"/>
    <property type="project" value="InterPro"/>
</dbReference>
<feature type="domain" description="Major facilitator superfamily (MFS) profile" evidence="7">
    <location>
        <begin position="8"/>
        <end position="484"/>
    </location>
</feature>
<dbReference type="InterPro" id="IPR036259">
    <property type="entry name" value="MFS_trans_sf"/>
</dbReference>
<evidence type="ECO:0000256" key="5">
    <source>
        <dbReference type="ARBA" id="ARBA00023136"/>
    </source>
</evidence>
<feature type="transmembrane region" description="Helical" evidence="6">
    <location>
        <begin position="328"/>
        <end position="345"/>
    </location>
</feature>
<dbReference type="InterPro" id="IPR020846">
    <property type="entry name" value="MFS_dom"/>
</dbReference>
<feature type="transmembrane region" description="Helical" evidence="6">
    <location>
        <begin position="45"/>
        <end position="63"/>
    </location>
</feature>
<accession>A0AAD3D6S9</accession>
<dbReference type="Proteomes" id="UP001054902">
    <property type="component" value="Unassembled WGS sequence"/>
</dbReference>
<name>A0AAD3D6S9_9STRA</name>
<dbReference type="SUPFAM" id="SSF103473">
    <property type="entry name" value="MFS general substrate transporter"/>
    <property type="match status" value="1"/>
</dbReference>
<evidence type="ECO:0000256" key="4">
    <source>
        <dbReference type="ARBA" id="ARBA00022989"/>
    </source>
</evidence>
<dbReference type="Gene3D" id="1.20.1250.20">
    <property type="entry name" value="MFS general substrate transporter like domains"/>
    <property type="match status" value="1"/>
</dbReference>
<evidence type="ECO:0000256" key="2">
    <source>
        <dbReference type="ARBA" id="ARBA00022448"/>
    </source>
</evidence>
<keyword evidence="2" id="KW-0813">Transport</keyword>
<evidence type="ECO:0000313" key="9">
    <source>
        <dbReference type="Proteomes" id="UP001054902"/>
    </source>
</evidence>
<feature type="transmembrane region" description="Helical" evidence="6">
    <location>
        <begin position="387"/>
        <end position="406"/>
    </location>
</feature>
<keyword evidence="5 6" id="KW-0472">Membrane</keyword>
<comment type="subcellular location">
    <subcellularLocation>
        <location evidence="1">Membrane</location>
        <topology evidence="1">Multi-pass membrane protein</topology>
    </subcellularLocation>
</comment>
<feature type="transmembrane region" description="Helical" evidence="6">
    <location>
        <begin position="357"/>
        <end position="375"/>
    </location>
</feature>
<protein>
    <recommendedName>
        <fullName evidence="7">Major facilitator superfamily (MFS) profile domain-containing protein</fullName>
    </recommendedName>
</protein>